<dbReference type="EMBL" id="JADBEF010000001">
    <property type="protein sequence ID" value="MBE1560099.1"/>
    <property type="molecule type" value="Genomic_DNA"/>
</dbReference>
<organism evidence="1 2">
    <name type="scientific">Nonomuraea africana</name>
    <dbReference type="NCBI Taxonomy" id="46171"/>
    <lineage>
        <taxon>Bacteria</taxon>
        <taxon>Bacillati</taxon>
        <taxon>Actinomycetota</taxon>
        <taxon>Actinomycetes</taxon>
        <taxon>Streptosporangiales</taxon>
        <taxon>Streptosporangiaceae</taxon>
        <taxon>Nonomuraea</taxon>
    </lineage>
</organism>
<gene>
    <name evidence="1" type="ORF">H4W81_002878</name>
</gene>
<evidence type="ECO:0000313" key="1">
    <source>
        <dbReference type="EMBL" id="MBE1560099.1"/>
    </source>
</evidence>
<keyword evidence="2" id="KW-1185">Reference proteome</keyword>
<comment type="caution">
    <text evidence="1">The sequence shown here is derived from an EMBL/GenBank/DDBJ whole genome shotgun (WGS) entry which is preliminary data.</text>
</comment>
<name>A0ABR9KDM5_9ACTN</name>
<proteinExistence type="predicted"/>
<accession>A0ABR9KDM5</accession>
<protein>
    <submittedName>
        <fullName evidence="1">Uncharacterized protein</fullName>
    </submittedName>
</protein>
<dbReference type="Proteomes" id="UP000661607">
    <property type="component" value="Unassembled WGS sequence"/>
</dbReference>
<evidence type="ECO:0000313" key="2">
    <source>
        <dbReference type="Proteomes" id="UP000661607"/>
    </source>
</evidence>
<reference evidence="1 2" key="1">
    <citation type="submission" date="2020-10" db="EMBL/GenBank/DDBJ databases">
        <title>Sequencing the genomes of 1000 actinobacteria strains.</title>
        <authorList>
            <person name="Klenk H.-P."/>
        </authorList>
    </citation>
    <scope>NUCLEOTIDE SEQUENCE [LARGE SCALE GENOMIC DNA]</scope>
    <source>
        <strain evidence="1 2">DSM 43748</strain>
    </source>
</reference>
<sequence>MPAPLLNDQVRPAENEQHTIFAAKHRAAGRPARAEHDDLRLRVRLADSRTLGCPVEGPLLHVVRRQNINGGLGFR</sequence>